<keyword evidence="6" id="KW-1185">Reference proteome</keyword>
<evidence type="ECO:0000259" key="4">
    <source>
        <dbReference type="PROSITE" id="PS51118"/>
    </source>
</evidence>
<dbReference type="PANTHER" id="PTHR33204:SF37">
    <property type="entry name" value="HTH-TYPE TRANSCRIPTIONAL REGULATOR YODB"/>
    <property type="match status" value="1"/>
</dbReference>
<feature type="domain" description="HTH hxlR-type" evidence="4">
    <location>
        <begin position="10"/>
        <end position="107"/>
    </location>
</feature>
<dbReference type="Gene3D" id="1.10.10.10">
    <property type="entry name" value="Winged helix-like DNA-binding domain superfamily/Winged helix DNA-binding domain"/>
    <property type="match status" value="1"/>
</dbReference>
<evidence type="ECO:0000256" key="2">
    <source>
        <dbReference type="ARBA" id="ARBA00023125"/>
    </source>
</evidence>
<dbReference type="EMBL" id="CTRP01000004">
    <property type="protein sequence ID" value="CQR71557.1"/>
    <property type="molecule type" value="Genomic_DNA"/>
</dbReference>
<reference evidence="6" key="1">
    <citation type="submission" date="2015-03" db="EMBL/GenBank/DDBJ databases">
        <authorList>
            <person name="Nijsse Bart"/>
        </authorList>
    </citation>
    <scope>NUCLEOTIDE SEQUENCE [LARGE SCALE GENOMIC DNA]</scope>
</reference>
<dbReference type="PANTHER" id="PTHR33204">
    <property type="entry name" value="TRANSCRIPTIONAL REGULATOR, MARR FAMILY"/>
    <property type="match status" value="1"/>
</dbReference>
<dbReference type="PROSITE" id="PS51118">
    <property type="entry name" value="HTH_HXLR"/>
    <property type="match status" value="1"/>
</dbReference>
<organism evidence="5 6">
    <name type="scientific">Sporomusa ovata</name>
    <dbReference type="NCBI Taxonomy" id="2378"/>
    <lineage>
        <taxon>Bacteria</taxon>
        <taxon>Bacillati</taxon>
        <taxon>Bacillota</taxon>
        <taxon>Negativicutes</taxon>
        <taxon>Selenomonadales</taxon>
        <taxon>Sporomusaceae</taxon>
        <taxon>Sporomusa</taxon>
    </lineage>
</organism>
<dbReference type="AlphaFoldDB" id="A0A0U1KVU7"/>
<dbReference type="InterPro" id="IPR002577">
    <property type="entry name" value="HTH_HxlR"/>
</dbReference>
<name>A0A0U1KVU7_9FIRM</name>
<dbReference type="InterPro" id="IPR036390">
    <property type="entry name" value="WH_DNA-bd_sf"/>
</dbReference>
<keyword evidence="1" id="KW-0805">Transcription regulation</keyword>
<dbReference type="Pfam" id="PF01638">
    <property type="entry name" value="HxlR"/>
    <property type="match status" value="1"/>
</dbReference>
<evidence type="ECO:0000256" key="3">
    <source>
        <dbReference type="ARBA" id="ARBA00023163"/>
    </source>
</evidence>
<keyword evidence="3" id="KW-0804">Transcription</keyword>
<dbReference type="SUPFAM" id="SSF46785">
    <property type="entry name" value="Winged helix' DNA-binding domain"/>
    <property type="match status" value="1"/>
</dbReference>
<evidence type="ECO:0000313" key="5">
    <source>
        <dbReference type="EMBL" id="CQR71557.1"/>
    </source>
</evidence>
<accession>A0A0U1KVU7</accession>
<gene>
    <name evidence="5" type="ORF">SpAn4DRAFT_4062</name>
</gene>
<evidence type="ECO:0000256" key="1">
    <source>
        <dbReference type="ARBA" id="ARBA00023015"/>
    </source>
</evidence>
<evidence type="ECO:0000313" key="6">
    <source>
        <dbReference type="Proteomes" id="UP000049855"/>
    </source>
</evidence>
<protein>
    <submittedName>
        <fullName evidence="5">Transcriptional regulator, HxlR family</fullName>
    </submittedName>
</protein>
<dbReference type="RefSeq" id="WP_021167651.1">
    <property type="nucleotide sequence ID" value="NZ_CTRP01000004.1"/>
</dbReference>
<dbReference type="InterPro" id="IPR036388">
    <property type="entry name" value="WH-like_DNA-bd_sf"/>
</dbReference>
<sequence length="107" mass="12225">MEKCCTCEKCNAALKETLSIIGSKWTFLILWNLYEGTKQFSQLQKSLQGISPKTLSLRLHELEAKGVIIKTVYPEVPPRVEYSMTDKGNNLKDIFGELIKWSNNCLK</sequence>
<dbReference type="GO" id="GO:0003677">
    <property type="term" value="F:DNA binding"/>
    <property type="evidence" value="ECO:0007669"/>
    <property type="project" value="UniProtKB-KW"/>
</dbReference>
<dbReference type="Proteomes" id="UP000049855">
    <property type="component" value="Unassembled WGS sequence"/>
</dbReference>
<keyword evidence="2" id="KW-0238">DNA-binding</keyword>
<proteinExistence type="predicted"/>